<dbReference type="Gene3D" id="2.170.15.10">
    <property type="entry name" value="Proaerolysin, chain A, domain 3"/>
    <property type="match status" value="1"/>
</dbReference>
<sequence>MGNVPETSENDLRVMGITPEMIRDALVAAGMPVNGNVVGYYLPEPGDFGDDKIQKARNYAKSDWVPVEHRAPTVLDQHEYNQKFLNFDADDSIQVQYDHSVTVTTGVDYSQTNAFNVNVNASLPIGGSGAMIGFSATMSTTDVKNKSWSKSEQHSTSFPVTVPGHEGRLVTEVTTETSETTVYEANIGVENAVGIEVDPAWYKPNEYYWFYDIQSVFPNYSSSSKINRAGIDTDVDTAVSKVLPPGDANGEPIKDDILAFESHVAKQSNGSHVISRPGP</sequence>
<dbReference type="Proteomes" id="UP000799770">
    <property type="component" value="Unassembled WGS sequence"/>
</dbReference>
<dbReference type="OrthoDB" id="4676812at2759"/>
<gene>
    <name evidence="1" type="ORF">BDV96DRAFT_178804</name>
</gene>
<organism evidence="1 2">
    <name type="scientific">Lophiotrema nucula</name>
    <dbReference type="NCBI Taxonomy" id="690887"/>
    <lineage>
        <taxon>Eukaryota</taxon>
        <taxon>Fungi</taxon>
        <taxon>Dikarya</taxon>
        <taxon>Ascomycota</taxon>
        <taxon>Pezizomycotina</taxon>
        <taxon>Dothideomycetes</taxon>
        <taxon>Pleosporomycetidae</taxon>
        <taxon>Pleosporales</taxon>
        <taxon>Lophiotremataceae</taxon>
        <taxon>Lophiotrema</taxon>
    </lineage>
</organism>
<evidence type="ECO:0000313" key="2">
    <source>
        <dbReference type="Proteomes" id="UP000799770"/>
    </source>
</evidence>
<accession>A0A6A5YY72</accession>
<dbReference type="EMBL" id="ML977333">
    <property type="protein sequence ID" value="KAF2111793.1"/>
    <property type="molecule type" value="Genomic_DNA"/>
</dbReference>
<keyword evidence="2" id="KW-1185">Reference proteome</keyword>
<name>A0A6A5YY72_9PLEO</name>
<evidence type="ECO:0000313" key="1">
    <source>
        <dbReference type="EMBL" id="KAF2111793.1"/>
    </source>
</evidence>
<dbReference type="AlphaFoldDB" id="A0A6A5YY72"/>
<proteinExistence type="predicted"/>
<reference evidence="1" key="1">
    <citation type="journal article" date="2020" name="Stud. Mycol.">
        <title>101 Dothideomycetes genomes: a test case for predicting lifestyles and emergence of pathogens.</title>
        <authorList>
            <person name="Haridas S."/>
            <person name="Albert R."/>
            <person name="Binder M."/>
            <person name="Bloem J."/>
            <person name="Labutti K."/>
            <person name="Salamov A."/>
            <person name="Andreopoulos B."/>
            <person name="Baker S."/>
            <person name="Barry K."/>
            <person name="Bills G."/>
            <person name="Bluhm B."/>
            <person name="Cannon C."/>
            <person name="Castanera R."/>
            <person name="Culley D."/>
            <person name="Daum C."/>
            <person name="Ezra D."/>
            <person name="Gonzalez J."/>
            <person name="Henrissat B."/>
            <person name="Kuo A."/>
            <person name="Liang C."/>
            <person name="Lipzen A."/>
            <person name="Lutzoni F."/>
            <person name="Magnuson J."/>
            <person name="Mondo S."/>
            <person name="Nolan M."/>
            <person name="Ohm R."/>
            <person name="Pangilinan J."/>
            <person name="Park H.-J."/>
            <person name="Ramirez L."/>
            <person name="Alfaro M."/>
            <person name="Sun H."/>
            <person name="Tritt A."/>
            <person name="Yoshinaga Y."/>
            <person name="Zwiers L.-H."/>
            <person name="Turgeon B."/>
            <person name="Goodwin S."/>
            <person name="Spatafora J."/>
            <person name="Crous P."/>
            <person name="Grigoriev I."/>
        </authorList>
    </citation>
    <scope>NUCLEOTIDE SEQUENCE</scope>
    <source>
        <strain evidence="1">CBS 627.86</strain>
    </source>
</reference>
<protein>
    <submittedName>
        <fullName evidence="1">Uncharacterized protein</fullName>
    </submittedName>
</protein>
<dbReference type="SUPFAM" id="SSF56973">
    <property type="entry name" value="Aerolisin/ETX pore-forming domain"/>
    <property type="match status" value="1"/>
</dbReference>